<evidence type="ECO:0000313" key="1">
    <source>
        <dbReference type="EMBL" id="KAJ4705376.1"/>
    </source>
</evidence>
<evidence type="ECO:0000313" key="2">
    <source>
        <dbReference type="Proteomes" id="UP001164539"/>
    </source>
</evidence>
<reference evidence="1 2" key="1">
    <citation type="journal article" date="2023" name="Science">
        <title>Complex scaffold remodeling in plant triterpene biosynthesis.</title>
        <authorList>
            <person name="De La Pena R."/>
            <person name="Hodgson H."/>
            <person name="Liu J.C."/>
            <person name="Stephenson M.J."/>
            <person name="Martin A.C."/>
            <person name="Owen C."/>
            <person name="Harkess A."/>
            <person name="Leebens-Mack J."/>
            <person name="Jimenez L.E."/>
            <person name="Osbourn A."/>
            <person name="Sattely E.S."/>
        </authorList>
    </citation>
    <scope>NUCLEOTIDE SEQUENCE [LARGE SCALE GENOMIC DNA]</scope>
    <source>
        <strain evidence="2">cv. JPN11</strain>
        <tissue evidence="1">Leaf</tissue>
    </source>
</reference>
<proteinExistence type="predicted"/>
<dbReference type="Proteomes" id="UP001164539">
    <property type="component" value="Chromosome 12"/>
</dbReference>
<comment type="caution">
    <text evidence="1">The sequence shown here is derived from an EMBL/GenBank/DDBJ whole genome shotgun (WGS) entry which is preliminary data.</text>
</comment>
<name>A0ACC1X1V5_MELAZ</name>
<gene>
    <name evidence="1" type="ORF">OWV82_022161</name>
</gene>
<accession>A0ACC1X1V5</accession>
<keyword evidence="2" id="KW-1185">Reference proteome</keyword>
<protein>
    <submittedName>
        <fullName evidence="1">Aspartic proteinase nepenthesin-2-like</fullName>
    </submittedName>
</protein>
<sequence length="469" mass="50697">MASPSCPFALFCFFSLLTVTATTASTITLPLTPISTKHPSNADQYKILNSLASSSLSRAHQLKTKTKANSSSSSSSHLKTPLFSHSYGGYTVSLSFGTPPQTMPFVFDTGSSLVWFPCTSSYLCSDCSFPNVDPNQIPTYIPKHSSSSKLIGCQNPKCSWIFGPNVQSTCKDCDGKSKNCTQGCPPYIIQYGLGSTAGLLLSESLRFPERTVPDFLVGCSVISNRQPAGIAGFGRSSESLPSQMKLKKFSYCLLPRRFDDAPVSSNLVLDTGSDSGDSKTPGLSYTPFYSNPIGLNSAFGEYYYVGLRKIVVGNKHVKIPYKYLVPGSDGNGGSIVDSGSTFTFLEKPVFEAVAEEFIKQMGNYSRATDVENKSGLKPCFDISGKKLVNVPELTLLFKGGAKMALPLENYFAFIGGRDVICLMFATDNVVGPQLSGGPAIILGDFQLQNFYVEFDLANNRFGYAKQKCT</sequence>
<organism evidence="1 2">
    <name type="scientific">Melia azedarach</name>
    <name type="common">Chinaberry tree</name>
    <dbReference type="NCBI Taxonomy" id="155640"/>
    <lineage>
        <taxon>Eukaryota</taxon>
        <taxon>Viridiplantae</taxon>
        <taxon>Streptophyta</taxon>
        <taxon>Embryophyta</taxon>
        <taxon>Tracheophyta</taxon>
        <taxon>Spermatophyta</taxon>
        <taxon>Magnoliopsida</taxon>
        <taxon>eudicotyledons</taxon>
        <taxon>Gunneridae</taxon>
        <taxon>Pentapetalae</taxon>
        <taxon>rosids</taxon>
        <taxon>malvids</taxon>
        <taxon>Sapindales</taxon>
        <taxon>Meliaceae</taxon>
        <taxon>Melia</taxon>
    </lineage>
</organism>
<dbReference type="EMBL" id="CM051405">
    <property type="protein sequence ID" value="KAJ4705376.1"/>
    <property type="molecule type" value="Genomic_DNA"/>
</dbReference>